<feature type="transmembrane region" description="Helical" evidence="7">
    <location>
        <begin position="395"/>
        <end position="411"/>
    </location>
</feature>
<keyword evidence="4 7" id="KW-0472">Membrane</keyword>
<dbReference type="PANTHER" id="PTHR16950:SF16">
    <property type="entry name" value="ZINC TRANSPORTER ZIP13"/>
    <property type="match status" value="1"/>
</dbReference>
<accession>A0A455LAR5</accession>
<evidence type="ECO:0000256" key="5">
    <source>
        <dbReference type="ARBA" id="ARBA00038485"/>
    </source>
</evidence>
<keyword evidence="3 7" id="KW-1133">Transmembrane helix</keyword>
<dbReference type="AlphaFoldDB" id="A0A455LAR5"/>
<sequence length="413" mass="44930">MEVLYEIISDEVWRPWDTFGDYFEYQPWFFSLLGSVMVGLSGVFPLLVIPIEDGVNLKNGAGAGTLRLLLSFAVGGLLGDVFLHLLPEAWGNESLNKKSAKGHPSTICGLWVLAGFLVFIIAEKMFPHGDDDEDDEDENSSEETTIDQQNKFQLNNNSALKSGNFPDNNNLITASKYHHMDVQLKNGISHKNSVFLQNGDLHQHNGVVKVTNNGVVTPQNGIKSLKNGVIPLDKELNGFVGYGFVSKSSAIIKNPQKLSKKKGKHISGYLNLMANCIDNFTHGLAVGGSFLVSFRLGALTTFAILIHEIPHEVGDFAILLKSGFNRWDAARAQLITSSGGIFGALIAVLFSGSGVESRTSWILPFTAGGFLHIGLVTVLPELLQEKNPRESFKQLGALFAGITIMAALTILCD</sequence>
<dbReference type="InterPro" id="IPR003689">
    <property type="entry name" value="ZIP"/>
</dbReference>
<evidence type="ECO:0000256" key="7">
    <source>
        <dbReference type="SAM" id="Phobius"/>
    </source>
</evidence>
<name>A0A455LAR5_9HYME</name>
<feature type="transmembrane region" description="Helical" evidence="7">
    <location>
        <begin position="334"/>
        <end position="355"/>
    </location>
</feature>
<gene>
    <name evidence="8" type="primary">MYSP1</name>
</gene>
<feature type="region of interest" description="Disordered" evidence="6">
    <location>
        <begin position="130"/>
        <end position="152"/>
    </location>
</feature>
<comment type="similarity">
    <text evidence="5">Belongs to the ZIP transporter (TC 2.A.5) family. KE4/Catsup subfamily.</text>
</comment>
<proteinExistence type="evidence at transcript level"/>
<dbReference type="Pfam" id="PF02535">
    <property type="entry name" value="Zip"/>
    <property type="match status" value="1"/>
</dbReference>
<dbReference type="EMBL" id="MG733013">
    <property type="protein sequence ID" value="AXY94689.1"/>
    <property type="molecule type" value="mRNA"/>
</dbReference>
<reference evidence="8" key="1">
    <citation type="submission" date="2017-12" db="EMBL/GenBank/DDBJ databases">
        <title>Isolation and characterization of the gene encoding a paralytic protein from the wasp Habrobracon hebetor.</title>
        <authorList>
            <person name="Zurovec M."/>
            <person name="Martinkova B."/>
            <person name="Zaloudikova A."/>
            <person name="Shaik H.A."/>
            <person name="Konik P."/>
            <person name="Strnad H."/>
            <person name="Sehadova H."/>
            <person name="Kodrik D."/>
        </authorList>
    </citation>
    <scope>NUCLEOTIDE SEQUENCE</scope>
    <source>
        <tissue evidence="8">Venom gland</tissue>
    </source>
</reference>
<evidence type="ECO:0000256" key="4">
    <source>
        <dbReference type="ARBA" id="ARBA00023136"/>
    </source>
</evidence>
<evidence type="ECO:0000256" key="1">
    <source>
        <dbReference type="ARBA" id="ARBA00004141"/>
    </source>
</evidence>
<feature type="transmembrane region" description="Helical" evidence="7">
    <location>
        <begin position="61"/>
        <end position="83"/>
    </location>
</feature>
<evidence type="ECO:0000256" key="6">
    <source>
        <dbReference type="SAM" id="MobiDB-lite"/>
    </source>
</evidence>
<dbReference type="PANTHER" id="PTHR16950">
    <property type="entry name" value="ZINC TRANSPORTER SLC39A7 HISTIDINE-RICH MEMBRANE PROTEIN KE4"/>
    <property type="match status" value="1"/>
</dbReference>
<feature type="transmembrane region" description="Helical" evidence="7">
    <location>
        <begin position="361"/>
        <end position="383"/>
    </location>
</feature>
<organism evidence="8">
    <name type="scientific">Habrobracon hebetor</name>
    <dbReference type="NCBI Taxonomy" id="69819"/>
    <lineage>
        <taxon>Eukaryota</taxon>
        <taxon>Metazoa</taxon>
        <taxon>Ecdysozoa</taxon>
        <taxon>Arthropoda</taxon>
        <taxon>Hexapoda</taxon>
        <taxon>Insecta</taxon>
        <taxon>Pterygota</taxon>
        <taxon>Neoptera</taxon>
        <taxon>Endopterygota</taxon>
        <taxon>Hymenoptera</taxon>
        <taxon>Apocrita</taxon>
        <taxon>Ichneumonoidea</taxon>
        <taxon>Braconidae</taxon>
        <taxon>Braconinae</taxon>
        <taxon>Habrobracon</taxon>
    </lineage>
</organism>
<dbReference type="GO" id="GO:0016020">
    <property type="term" value="C:membrane"/>
    <property type="evidence" value="ECO:0007669"/>
    <property type="project" value="UniProtKB-SubCell"/>
</dbReference>
<evidence type="ECO:0000313" key="8">
    <source>
        <dbReference type="EMBL" id="AXY94689.1"/>
    </source>
</evidence>
<feature type="compositionally biased region" description="Acidic residues" evidence="6">
    <location>
        <begin position="130"/>
        <end position="145"/>
    </location>
</feature>
<feature type="transmembrane region" description="Helical" evidence="7">
    <location>
        <begin position="103"/>
        <end position="122"/>
    </location>
</feature>
<keyword evidence="2 7" id="KW-0812">Transmembrane</keyword>
<feature type="transmembrane region" description="Helical" evidence="7">
    <location>
        <begin position="28"/>
        <end position="49"/>
    </location>
</feature>
<evidence type="ECO:0000256" key="2">
    <source>
        <dbReference type="ARBA" id="ARBA00022692"/>
    </source>
</evidence>
<evidence type="ECO:0000256" key="3">
    <source>
        <dbReference type="ARBA" id="ARBA00022989"/>
    </source>
</evidence>
<protein>
    <submittedName>
        <fullName evidence="8">Paramyosin long form</fullName>
    </submittedName>
</protein>
<dbReference type="GO" id="GO:0005385">
    <property type="term" value="F:zinc ion transmembrane transporter activity"/>
    <property type="evidence" value="ECO:0007669"/>
    <property type="project" value="TreeGrafter"/>
</dbReference>
<comment type="subcellular location">
    <subcellularLocation>
        <location evidence="1">Membrane</location>
        <topology evidence="1">Multi-pass membrane protein</topology>
    </subcellularLocation>
</comment>
<dbReference type="GO" id="GO:0006882">
    <property type="term" value="P:intracellular zinc ion homeostasis"/>
    <property type="evidence" value="ECO:0007669"/>
    <property type="project" value="TreeGrafter"/>
</dbReference>